<dbReference type="Proteomes" id="UP000324585">
    <property type="component" value="Unassembled WGS sequence"/>
</dbReference>
<dbReference type="OMA" id="ISGHYCY"/>
<evidence type="ECO:0000256" key="1">
    <source>
        <dbReference type="SAM" id="Phobius"/>
    </source>
</evidence>
<comment type="caution">
    <text evidence="2">The sequence shown here is derived from an EMBL/GenBank/DDBJ whole genome shotgun (WGS) entry which is preliminary data.</text>
</comment>
<proteinExistence type="predicted"/>
<dbReference type="OrthoDB" id="4763at2759"/>
<organism evidence="2 3">
    <name type="scientific">Porphyridium purpureum</name>
    <name type="common">Red alga</name>
    <name type="synonym">Porphyridium cruentum</name>
    <dbReference type="NCBI Taxonomy" id="35688"/>
    <lineage>
        <taxon>Eukaryota</taxon>
        <taxon>Rhodophyta</taxon>
        <taxon>Bangiophyceae</taxon>
        <taxon>Porphyridiales</taxon>
        <taxon>Porphyridiaceae</taxon>
        <taxon>Porphyridium</taxon>
    </lineage>
</organism>
<dbReference type="EMBL" id="VRMN01000008">
    <property type="protein sequence ID" value="KAA8492810.1"/>
    <property type="molecule type" value="Genomic_DNA"/>
</dbReference>
<keyword evidence="1" id="KW-0472">Membrane</keyword>
<name>A0A5J4YPC0_PORPP</name>
<feature type="transmembrane region" description="Helical" evidence="1">
    <location>
        <begin position="181"/>
        <end position="200"/>
    </location>
</feature>
<protein>
    <submittedName>
        <fullName evidence="2">Uncharacterized protein</fullName>
    </submittedName>
</protein>
<feature type="transmembrane region" description="Helical" evidence="1">
    <location>
        <begin position="250"/>
        <end position="268"/>
    </location>
</feature>
<gene>
    <name evidence="2" type="ORF">FVE85_9082</name>
</gene>
<dbReference type="AlphaFoldDB" id="A0A5J4YPC0"/>
<keyword evidence="1" id="KW-1133">Transmembrane helix</keyword>
<feature type="transmembrane region" description="Helical" evidence="1">
    <location>
        <begin position="220"/>
        <end position="238"/>
    </location>
</feature>
<keyword evidence="3" id="KW-1185">Reference proteome</keyword>
<feature type="transmembrane region" description="Helical" evidence="1">
    <location>
        <begin position="103"/>
        <end position="125"/>
    </location>
</feature>
<sequence>MDSKSVLVPNGSLPPRAIPASRPYAYYTFREKLGWAVAVALLLAVALAPDWIAGDGAVSAALNACVVDRAFQLNAADIDTASAAIGKMSSPLLRALESVPDNVLNHVAVACMWLTALGIACMASVRSRPAHRRWAPWFELAFAVLWFHASYWFLYVAKAWLGDVNCNSARAPFYPNGVSGHYAYFGFCSLGLPVFFAAHLQTSQRHERRQNEKTNAFFSALYLVAMVYALTSSITLYRTYAHGYHSARQVLLGVATAILSHVSLLEMLGSDTVAPLHKCAILALFTACGFMGTRSTWPVEAARGPAIGNVQLLVQVSMWSIVILCASMSGRKEALD</sequence>
<feature type="transmembrane region" description="Helical" evidence="1">
    <location>
        <begin position="33"/>
        <end position="52"/>
    </location>
</feature>
<evidence type="ECO:0000313" key="3">
    <source>
        <dbReference type="Proteomes" id="UP000324585"/>
    </source>
</evidence>
<feature type="transmembrane region" description="Helical" evidence="1">
    <location>
        <begin position="137"/>
        <end position="161"/>
    </location>
</feature>
<reference evidence="3" key="1">
    <citation type="journal article" date="2019" name="Nat. Commun.">
        <title>Expansion of phycobilisome linker gene families in mesophilic red algae.</title>
        <authorList>
            <person name="Lee J."/>
            <person name="Kim D."/>
            <person name="Bhattacharya D."/>
            <person name="Yoon H.S."/>
        </authorList>
    </citation>
    <scope>NUCLEOTIDE SEQUENCE [LARGE SCALE GENOMIC DNA]</scope>
    <source>
        <strain evidence="3">CCMP 1328</strain>
    </source>
</reference>
<evidence type="ECO:0000313" key="2">
    <source>
        <dbReference type="EMBL" id="KAA8492810.1"/>
    </source>
</evidence>
<accession>A0A5J4YPC0</accession>
<keyword evidence="1" id="KW-0812">Transmembrane</keyword>